<dbReference type="EMBL" id="BKCJ010006348">
    <property type="protein sequence ID" value="GEU71669.1"/>
    <property type="molecule type" value="Genomic_DNA"/>
</dbReference>
<feature type="domain" description="CCHC-type" evidence="2">
    <location>
        <begin position="141"/>
        <end position="156"/>
    </location>
</feature>
<reference evidence="3" key="1">
    <citation type="journal article" date="2019" name="Sci. Rep.">
        <title>Draft genome of Tanacetum cinerariifolium, the natural source of mosquito coil.</title>
        <authorList>
            <person name="Yamashiro T."/>
            <person name="Shiraishi A."/>
            <person name="Satake H."/>
            <person name="Nakayama K."/>
        </authorList>
    </citation>
    <scope>NUCLEOTIDE SEQUENCE</scope>
</reference>
<evidence type="ECO:0000259" key="2">
    <source>
        <dbReference type="PROSITE" id="PS50158"/>
    </source>
</evidence>
<keyword evidence="1" id="KW-0862">Zinc</keyword>
<dbReference type="GO" id="GO:0008270">
    <property type="term" value="F:zinc ion binding"/>
    <property type="evidence" value="ECO:0007669"/>
    <property type="project" value="UniProtKB-KW"/>
</dbReference>
<dbReference type="Gene3D" id="4.10.60.10">
    <property type="entry name" value="Zinc finger, CCHC-type"/>
    <property type="match status" value="1"/>
</dbReference>
<dbReference type="GO" id="GO:0003676">
    <property type="term" value="F:nucleic acid binding"/>
    <property type="evidence" value="ECO:0007669"/>
    <property type="project" value="InterPro"/>
</dbReference>
<dbReference type="InterPro" id="IPR001878">
    <property type="entry name" value="Znf_CCHC"/>
</dbReference>
<dbReference type="SUPFAM" id="SSF57756">
    <property type="entry name" value="Retrovirus zinc finger-like domains"/>
    <property type="match status" value="1"/>
</dbReference>
<dbReference type="InterPro" id="IPR036875">
    <property type="entry name" value="Znf_CCHC_sf"/>
</dbReference>
<evidence type="ECO:0000256" key="1">
    <source>
        <dbReference type="PROSITE-ProRule" id="PRU00047"/>
    </source>
</evidence>
<name>A0A6L2MDQ6_TANCI</name>
<gene>
    <name evidence="3" type="ORF">Tci_043647</name>
</gene>
<dbReference type="PROSITE" id="PS50158">
    <property type="entry name" value="ZF_CCHC"/>
    <property type="match status" value="1"/>
</dbReference>
<keyword evidence="1" id="KW-0863">Zinc-finger</keyword>
<dbReference type="SMART" id="SM00343">
    <property type="entry name" value="ZnF_C2HC"/>
    <property type="match status" value="2"/>
</dbReference>
<comment type="caution">
    <text evidence="3">The sequence shown here is derived from an EMBL/GenBank/DDBJ whole genome shotgun (WGS) entry which is preliminary data.</text>
</comment>
<proteinExistence type="predicted"/>
<accession>A0A6L2MDQ6</accession>
<dbReference type="AlphaFoldDB" id="A0A6L2MDQ6"/>
<sequence>MTDAAIKELIAQGVADALAEYEANISSINGDDSHNSRNGKRRQVPTARKYTYSDFFKCRPLNFKGTEGVVEESDQVKKYVGGLPDMIQGSVMASKPNTMQKAIEIANDLLDQKCTNSNRAGHLTRDCRSPAATNNHRTLTCYECENQGHYMSDCPELKNRNHRNQVGGTEARRMVYALGGGETNQDPNNIKDDINA</sequence>
<dbReference type="Pfam" id="PF00098">
    <property type="entry name" value="zf-CCHC"/>
    <property type="match status" value="1"/>
</dbReference>
<evidence type="ECO:0000313" key="3">
    <source>
        <dbReference type="EMBL" id="GEU71669.1"/>
    </source>
</evidence>
<protein>
    <recommendedName>
        <fullName evidence="2">CCHC-type domain-containing protein</fullName>
    </recommendedName>
</protein>
<organism evidence="3">
    <name type="scientific">Tanacetum cinerariifolium</name>
    <name type="common">Dalmatian daisy</name>
    <name type="synonym">Chrysanthemum cinerariifolium</name>
    <dbReference type="NCBI Taxonomy" id="118510"/>
    <lineage>
        <taxon>Eukaryota</taxon>
        <taxon>Viridiplantae</taxon>
        <taxon>Streptophyta</taxon>
        <taxon>Embryophyta</taxon>
        <taxon>Tracheophyta</taxon>
        <taxon>Spermatophyta</taxon>
        <taxon>Magnoliopsida</taxon>
        <taxon>eudicotyledons</taxon>
        <taxon>Gunneridae</taxon>
        <taxon>Pentapetalae</taxon>
        <taxon>asterids</taxon>
        <taxon>campanulids</taxon>
        <taxon>Asterales</taxon>
        <taxon>Asteraceae</taxon>
        <taxon>Asteroideae</taxon>
        <taxon>Anthemideae</taxon>
        <taxon>Anthemidinae</taxon>
        <taxon>Tanacetum</taxon>
    </lineage>
</organism>
<keyword evidence="1" id="KW-0479">Metal-binding</keyword>